<reference evidence="2 3" key="1">
    <citation type="journal article" date="2020" name="Phytopathology">
        <title>Genome Sequence Resources of Colletotrichum truncatum, C. plurivorum, C. musicola, and C. sojae: Four Species Pathogenic to Soybean (Glycine max).</title>
        <authorList>
            <person name="Rogerio F."/>
            <person name="Boufleur T.R."/>
            <person name="Ciampi-Guillardi M."/>
            <person name="Sukno S.A."/>
            <person name="Thon M.R."/>
            <person name="Massola Junior N.S."/>
            <person name="Baroncelli R."/>
        </authorList>
    </citation>
    <scope>NUCLEOTIDE SEQUENCE [LARGE SCALE GENOMIC DNA]</scope>
    <source>
        <strain evidence="2 3">LFN0009</strain>
    </source>
</reference>
<evidence type="ECO:0000313" key="3">
    <source>
        <dbReference type="Proteomes" id="UP000652219"/>
    </source>
</evidence>
<organism evidence="2 3">
    <name type="scientific">Colletotrichum sojae</name>
    <dbReference type="NCBI Taxonomy" id="2175907"/>
    <lineage>
        <taxon>Eukaryota</taxon>
        <taxon>Fungi</taxon>
        <taxon>Dikarya</taxon>
        <taxon>Ascomycota</taxon>
        <taxon>Pezizomycotina</taxon>
        <taxon>Sordariomycetes</taxon>
        <taxon>Hypocreomycetidae</taxon>
        <taxon>Glomerellales</taxon>
        <taxon>Glomerellaceae</taxon>
        <taxon>Colletotrichum</taxon>
        <taxon>Colletotrichum orchidearum species complex</taxon>
    </lineage>
</organism>
<gene>
    <name evidence="2" type="ORF">CSOJ01_07192</name>
</gene>
<accession>A0A8H6JAB8</accession>
<comment type="caution">
    <text evidence="2">The sequence shown here is derived from an EMBL/GenBank/DDBJ whole genome shotgun (WGS) entry which is preliminary data.</text>
</comment>
<proteinExistence type="predicted"/>
<keyword evidence="3" id="KW-1185">Reference proteome</keyword>
<feature type="compositionally biased region" description="Pro residues" evidence="1">
    <location>
        <begin position="251"/>
        <end position="276"/>
    </location>
</feature>
<evidence type="ECO:0000256" key="1">
    <source>
        <dbReference type="SAM" id="MobiDB-lite"/>
    </source>
</evidence>
<protein>
    <submittedName>
        <fullName evidence="2">Uncharacterized protein</fullName>
    </submittedName>
</protein>
<evidence type="ECO:0000313" key="2">
    <source>
        <dbReference type="EMBL" id="KAF6809021.1"/>
    </source>
</evidence>
<feature type="compositionally biased region" description="Pro residues" evidence="1">
    <location>
        <begin position="228"/>
        <end position="237"/>
    </location>
</feature>
<sequence length="276" mass="28662">MSLVLETHIYSNPSSGFSPWSRSFHLRLSGPSAPKTEILALVTQALARLSRADPVVEGQITLYFTRNGRVASLPGAAAANTTTTTVALPVYQPTVQVLSVDVPTTFQAQQQQPGWPLALTYAGGVNYLHSYSPSPTTLLTSGTVRTQMIVGGSQLSFLNVGIPNISLTCSPRPVVSDVVREVRLDTVAEDALAGLLEWAAGPTGLKLILVVDVDGRDVVPPVVTLPPPSLPVTPPVVPSVAPSVVSGTGTPPAPPEPEPEPEPPAPASPEPPAASA</sequence>
<feature type="region of interest" description="Disordered" evidence="1">
    <location>
        <begin position="228"/>
        <end position="276"/>
    </location>
</feature>
<dbReference type="EMBL" id="WIGN01000108">
    <property type="protein sequence ID" value="KAF6809021.1"/>
    <property type="molecule type" value="Genomic_DNA"/>
</dbReference>
<dbReference type="Proteomes" id="UP000652219">
    <property type="component" value="Unassembled WGS sequence"/>
</dbReference>
<dbReference type="AlphaFoldDB" id="A0A8H6JAB8"/>
<name>A0A8H6JAB8_9PEZI</name>